<evidence type="ECO:0000313" key="2">
    <source>
        <dbReference type="EMBL" id="MFD1695994.1"/>
    </source>
</evidence>
<keyword evidence="1" id="KW-0472">Membrane</keyword>
<accession>A0ABW4JV11</accession>
<comment type="function">
    <text evidence="1">Involved in the import of queuosine (Q) precursors, required for Q precursor salvage.</text>
</comment>
<evidence type="ECO:0000256" key="1">
    <source>
        <dbReference type="HAMAP-Rule" id="MF_02088"/>
    </source>
</evidence>
<name>A0ABW4JV11_9HYPH</name>
<feature type="transmembrane region" description="Helical" evidence="1">
    <location>
        <begin position="90"/>
        <end position="109"/>
    </location>
</feature>
<evidence type="ECO:0000313" key="3">
    <source>
        <dbReference type="Proteomes" id="UP001597327"/>
    </source>
</evidence>
<keyword evidence="1" id="KW-0812">Transmembrane</keyword>
<dbReference type="InterPro" id="IPR003744">
    <property type="entry name" value="YhhQ"/>
</dbReference>
<keyword evidence="3" id="KW-1185">Reference proteome</keyword>
<organism evidence="2 3">
    <name type="scientific">Roseibium aestuarii</name>
    <dbReference type="NCBI Taxonomy" id="2600299"/>
    <lineage>
        <taxon>Bacteria</taxon>
        <taxon>Pseudomonadati</taxon>
        <taxon>Pseudomonadota</taxon>
        <taxon>Alphaproteobacteria</taxon>
        <taxon>Hyphomicrobiales</taxon>
        <taxon>Stappiaceae</taxon>
        <taxon>Roseibium</taxon>
    </lineage>
</organism>
<protein>
    <recommendedName>
        <fullName evidence="1">Probable queuosine precursor transporter</fullName>
        <shortName evidence="1">Q precursor transporter</shortName>
    </recommendedName>
</protein>
<gene>
    <name evidence="2" type="ORF">ACFSC7_10745</name>
</gene>
<reference evidence="3" key="1">
    <citation type="journal article" date="2019" name="Int. J. Syst. Evol. Microbiol.">
        <title>The Global Catalogue of Microorganisms (GCM) 10K type strain sequencing project: providing services to taxonomists for standard genome sequencing and annotation.</title>
        <authorList>
            <consortium name="The Broad Institute Genomics Platform"/>
            <consortium name="The Broad Institute Genome Sequencing Center for Infectious Disease"/>
            <person name="Wu L."/>
            <person name="Ma J."/>
        </authorList>
    </citation>
    <scope>NUCLEOTIDE SEQUENCE [LARGE SCALE GENOMIC DNA]</scope>
    <source>
        <strain evidence="3">JCM 3369</strain>
    </source>
</reference>
<feature type="transmembrane region" description="Helical" evidence="1">
    <location>
        <begin position="35"/>
        <end position="54"/>
    </location>
</feature>
<feature type="transmembrane region" description="Helical" evidence="1">
    <location>
        <begin position="66"/>
        <end position="84"/>
    </location>
</feature>
<comment type="caution">
    <text evidence="2">The sequence shown here is derived from an EMBL/GenBank/DDBJ whole genome shotgun (WGS) entry which is preliminary data.</text>
</comment>
<feature type="transmembrane region" description="Helical" evidence="1">
    <location>
        <begin position="121"/>
        <end position="145"/>
    </location>
</feature>
<dbReference type="HAMAP" id="MF_02088">
    <property type="entry name" value="Q_prec_transport"/>
    <property type="match status" value="1"/>
</dbReference>
<dbReference type="Pfam" id="PF02592">
    <property type="entry name" value="Vut_1"/>
    <property type="match status" value="1"/>
</dbReference>
<sequence length="211" mass="22503">MSVARLAIAILAMASVVVASNYLVQFPVHGVLGGINLADLLTWGAFTYPAAFLVTDLTNRRFGVNAARLVVLSGFVVAVVLSVWLATPRIAIASGSAFLVAQLLDVTIFDRLRRATWWKAPIVSSLIGSVVDTVLFFGLAFAAVFSATLGYHDEFATEVAPLFGVLASEAPRWISWALGDFSVKILVSLLLLAPYRVLMALIAPLPAARTA</sequence>
<dbReference type="PANTHER" id="PTHR34300:SF1">
    <property type="entry name" value="QUEUOSINE PRECURSOR TRANSPORTER"/>
    <property type="match status" value="1"/>
</dbReference>
<dbReference type="PANTHER" id="PTHR34300">
    <property type="entry name" value="QUEUOSINE PRECURSOR TRANSPORTER-RELATED"/>
    <property type="match status" value="1"/>
</dbReference>
<keyword evidence="1" id="KW-1003">Cell membrane</keyword>
<keyword evidence="1" id="KW-1133">Transmembrane helix</keyword>
<dbReference type="RefSeq" id="WP_377175576.1">
    <property type="nucleotide sequence ID" value="NZ_JBHUFA010000003.1"/>
</dbReference>
<dbReference type="Proteomes" id="UP001597327">
    <property type="component" value="Unassembled WGS sequence"/>
</dbReference>
<comment type="subcellular location">
    <subcellularLocation>
        <location evidence="1">Cell inner membrane</location>
        <topology evidence="1">Multi-pass membrane protein</topology>
    </subcellularLocation>
</comment>
<dbReference type="EMBL" id="JBHUFA010000003">
    <property type="protein sequence ID" value="MFD1695994.1"/>
    <property type="molecule type" value="Genomic_DNA"/>
</dbReference>
<proteinExistence type="inferred from homology"/>
<keyword evidence="1" id="KW-0997">Cell inner membrane</keyword>
<keyword evidence="1" id="KW-0813">Transport</keyword>
<comment type="similarity">
    <text evidence="1">Belongs to the vitamin uptake transporter (VUT/ECF) (TC 2.A.88) family. Q precursor transporter subfamily.</text>
</comment>